<gene>
    <name evidence="1" type="primary">cas6e</name>
    <name evidence="1" type="ORF">FH969_11775</name>
</gene>
<dbReference type="InterPro" id="IPR010179">
    <property type="entry name" value="CRISPR-assoc_prot_Cse3"/>
</dbReference>
<dbReference type="PROSITE" id="PS51257">
    <property type="entry name" value="PROKAR_LIPOPROTEIN"/>
    <property type="match status" value="1"/>
</dbReference>
<dbReference type="SMART" id="SM01101">
    <property type="entry name" value="CRISPR_assoc"/>
    <property type="match status" value="1"/>
</dbReference>
<dbReference type="AlphaFoldDB" id="A0A5C5BAY3"/>
<sequence>MSTYFTRIAINPRRRGSHRVLGSPHFMHGAVGSCFAPTAPPERPLWRVDRTTQGVFLYLVSDVAPDPTSFVEEYGWPLAGGWETRDYAVVLDAVRNGRQFAFRLTANPVHNVRMPGRSGEPEPQRTTRLSHVTATQQLKWFTERAQGWGISVGDDDAPSVEIVERAVLTFGRQGRKVTIGTAVFEGELTVTDEGELRRRLVTGFGHAKAYGCGLLTLAPSDSHRP</sequence>
<dbReference type="Gene3D" id="3.30.70.1210">
    <property type="entry name" value="Crispr-associated protein, domain 2"/>
    <property type="match status" value="1"/>
</dbReference>
<dbReference type="Gene3D" id="3.30.70.1200">
    <property type="entry name" value="Crispr-associated protein, domain 1"/>
    <property type="match status" value="1"/>
</dbReference>
<dbReference type="SUPFAM" id="SSF117987">
    <property type="entry name" value="CRISPR-associated protein"/>
    <property type="match status" value="2"/>
</dbReference>
<comment type="caution">
    <text evidence="1">The sequence shown here is derived from an EMBL/GenBank/DDBJ whole genome shotgun (WGS) entry which is preliminary data.</text>
</comment>
<keyword evidence="2" id="KW-1185">Reference proteome</keyword>
<dbReference type="Proteomes" id="UP000313849">
    <property type="component" value="Unassembled WGS sequence"/>
</dbReference>
<dbReference type="OrthoDB" id="9795689at2"/>
<dbReference type="CDD" id="cd09727">
    <property type="entry name" value="Cas6_I-E"/>
    <property type="match status" value="1"/>
</dbReference>
<name>A0A5C5BAY3_9MICO</name>
<dbReference type="NCBIfam" id="TIGR01907">
    <property type="entry name" value="casE_Cse3"/>
    <property type="match status" value="1"/>
</dbReference>
<dbReference type="EMBL" id="VENP01000050">
    <property type="protein sequence ID" value="TNU73347.1"/>
    <property type="molecule type" value="Genomic_DNA"/>
</dbReference>
<dbReference type="RefSeq" id="WP_139987363.1">
    <property type="nucleotide sequence ID" value="NZ_VENP01000050.1"/>
</dbReference>
<evidence type="ECO:0000313" key="2">
    <source>
        <dbReference type="Proteomes" id="UP000313849"/>
    </source>
</evidence>
<dbReference type="Pfam" id="PF08798">
    <property type="entry name" value="CRISPR_assoc"/>
    <property type="match status" value="1"/>
</dbReference>
<reference evidence="1 2" key="1">
    <citation type="submission" date="2019-06" db="EMBL/GenBank/DDBJ databases">
        <title>Draft genome sequence of Miniimonas arenae KCTC 19750T isolated from sea sand.</title>
        <authorList>
            <person name="Park S.-J."/>
        </authorList>
    </citation>
    <scope>NUCLEOTIDE SEQUENCE [LARGE SCALE GENOMIC DNA]</scope>
    <source>
        <strain evidence="1 2">KCTC 19750</strain>
    </source>
</reference>
<proteinExistence type="predicted"/>
<accession>A0A5C5BAY3</accession>
<organism evidence="1 2">
    <name type="scientific">Miniimonas arenae</name>
    <dbReference type="NCBI Taxonomy" id="676201"/>
    <lineage>
        <taxon>Bacteria</taxon>
        <taxon>Bacillati</taxon>
        <taxon>Actinomycetota</taxon>
        <taxon>Actinomycetes</taxon>
        <taxon>Micrococcales</taxon>
        <taxon>Beutenbergiaceae</taxon>
        <taxon>Miniimonas</taxon>
    </lineage>
</organism>
<evidence type="ECO:0000313" key="1">
    <source>
        <dbReference type="EMBL" id="TNU73347.1"/>
    </source>
</evidence>
<protein>
    <submittedName>
        <fullName evidence="1">Type I-E CRISPR-associated protein Cas6/Cse3/CasE</fullName>
    </submittedName>
</protein>